<feature type="transmembrane region" description="Helical" evidence="1">
    <location>
        <begin position="6"/>
        <end position="24"/>
    </location>
</feature>
<keyword evidence="1" id="KW-1133">Transmembrane helix</keyword>
<dbReference type="AlphaFoldDB" id="T0Z2L9"/>
<keyword evidence="1" id="KW-0472">Membrane</keyword>
<accession>T0Z2L9</accession>
<keyword evidence="1" id="KW-0812">Transmembrane</keyword>
<evidence type="ECO:0000313" key="2">
    <source>
        <dbReference type="EMBL" id="EQD38487.1"/>
    </source>
</evidence>
<comment type="caution">
    <text evidence="2">The sequence shown here is derived from an EMBL/GenBank/DDBJ whole genome shotgun (WGS) entry which is preliminary data.</text>
</comment>
<feature type="transmembrane region" description="Helical" evidence="1">
    <location>
        <begin position="71"/>
        <end position="91"/>
    </location>
</feature>
<feature type="non-terminal residue" evidence="2">
    <location>
        <position position="94"/>
    </location>
</feature>
<proteinExistence type="predicted"/>
<organism evidence="2">
    <name type="scientific">mine drainage metagenome</name>
    <dbReference type="NCBI Taxonomy" id="410659"/>
    <lineage>
        <taxon>unclassified sequences</taxon>
        <taxon>metagenomes</taxon>
        <taxon>ecological metagenomes</taxon>
    </lineage>
</organism>
<evidence type="ECO:0000256" key="1">
    <source>
        <dbReference type="SAM" id="Phobius"/>
    </source>
</evidence>
<reference evidence="2" key="2">
    <citation type="journal article" date="2014" name="ISME J.">
        <title>Microbial stratification in low pH oxic and suboxic macroscopic growths along an acid mine drainage.</title>
        <authorList>
            <person name="Mendez-Garcia C."/>
            <person name="Mesa V."/>
            <person name="Sprenger R.R."/>
            <person name="Richter M."/>
            <person name="Diez M.S."/>
            <person name="Solano J."/>
            <person name="Bargiela R."/>
            <person name="Golyshina O.V."/>
            <person name="Manteca A."/>
            <person name="Ramos J.L."/>
            <person name="Gallego J.R."/>
            <person name="Llorente I."/>
            <person name="Martins Dos Santos V.A."/>
            <person name="Jensen O.N."/>
            <person name="Pelaez A.I."/>
            <person name="Sanchez J."/>
            <person name="Ferrer M."/>
        </authorList>
    </citation>
    <scope>NUCLEOTIDE SEQUENCE</scope>
</reference>
<gene>
    <name evidence="2" type="ORF">B1B_15770</name>
</gene>
<protein>
    <submittedName>
        <fullName evidence="2">Transporter</fullName>
    </submittedName>
</protein>
<name>T0Z2L9_9ZZZZ</name>
<dbReference type="EMBL" id="AUZY01010489">
    <property type="protein sequence ID" value="EQD38487.1"/>
    <property type="molecule type" value="Genomic_DNA"/>
</dbReference>
<feature type="transmembrane region" description="Helical" evidence="1">
    <location>
        <begin position="31"/>
        <end position="51"/>
    </location>
</feature>
<reference evidence="2" key="1">
    <citation type="submission" date="2013-08" db="EMBL/GenBank/DDBJ databases">
        <authorList>
            <person name="Mendez C."/>
            <person name="Richter M."/>
            <person name="Ferrer M."/>
            <person name="Sanchez J."/>
        </authorList>
    </citation>
    <scope>NUCLEOTIDE SEQUENCE</scope>
</reference>
<sequence>MSIDAPSIHAIVVMVVMVAALMLYSRPNIPMATTSLGVLVLLAFVFSMYPMKLHGHILDSMIFFSGFSNEALIAVVALMIAGGAIVHTGALDPL</sequence>